<protein>
    <submittedName>
        <fullName evidence="1">Uncharacterized protein</fullName>
    </submittedName>
</protein>
<dbReference type="AlphaFoldDB" id="A0A0F9H5G9"/>
<dbReference type="EMBL" id="LAZR01016024">
    <property type="protein sequence ID" value="KKM06314.1"/>
    <property type="molecule type" value="Genomic_DNA"/>
</dbReference>
<proteinExistence type="predicted"/>
<evidence type="ECO:0000313" key="1">
    <source>
        <dbReference type="EMBL" id="KKM06314.1"/>
    </source>
</evidence>
<organism evidence="1">
    <name type="scientific">marine sediment metagenome</name>
    <dbReference type="NCBI Taxonomy" id="412755"/>
    <lineage>
        <taxon>unclassified sequences</taxon>
        <taxon>metagenomes</taxon>
        <taxon>ecological metagenomes</taxon>
    </lineage>
</organism>
<gene>
    <name evidence="1" type="ORF">LCGC14_1745230</name>
</gene>
<accession>A0A0F9H5G9</accession>
<comment type="caution">
    <text evidence="1">The sequence shown here is derived from an EMBL/GenBank/DDBJ whole genome shotgun (WGS) entry which is preliminary data.</text>
</comment>
<sequence length="61" mass="6980">MSADNLILITKKGRKYTVREVFIEGQVITEIAQTTSLRKAIKEANDYMTTTTIEYGLEIRI</sequence>
<name>A0A0F9H5G9_9ZZZZ</name>
<reference evidence="1" key="1">
    <citation type="journal article" date="2015" name="Nature">
        <title>Complex archaea that bridge the gap between prokaryotes and eukaryotes.</title>
        <authorList>
            <person name="Spang A."/>
            <person name="Saw J.H."/>
            <person name="Jorgensen S.L."/>
            <person name="Zaremba-Niedzwiedzka K."/>
            <person name="Martijn J."/>
            <person name="Lind A.E."/>
            <person name="van Eijk R."/>
            <person name="Schleper C."/>
            <person name="Guy L."/>
            <person name="Ettema T.J."/>
        </authorList>
    </citation>
    <scope>NUCLEOTIDE SEQUENCE</scope>
</reference>